<dbReference type="EMBL" id="CP034208">
    <property type="protein sequence ID" value="QBZ62292.1"/>
    <property type="molecule type" value="Genomic_DNA"/>
</dbReference>
<protein>
    <submittedName>
        <fullName evidence="2">Uncharacterized protein</fullName>
    </submittedName>
</protein>
<feature type="compositionally biased region" description="Low complexity" evidence="1">
    <location>
        <begin position="27"/>
        <end position="53"/>
    </location>
</feature>
<gene>
    <name evidence="2" type="ORF">PoMZ_11170</name>
</gene>
<accession>A0A4P7NJU9</accession>
<proteinExistence type="predicted"/>
<name>A0A4P7NJU9_PYROR</name>
<dbReference type="AlphaFoldDB" id="A0A4P7NJU9"/>
<dbReference type="Proteomes" id="UP000294847">
    <property type="component" value="Chromosome 5"/>
</dbReference>
<organism evidence="2 3">
    <name type="scientific">Pyricularia oryzae</name>
    <name type="common">Rice blast fungus</name>
    <name type="synonym">Magnaporthe oryzae</name>
    <dbReference type="NCBI Taxonomy" id="318829"/>
    <lineage>
        <taxon>Eukaryota</taxon>
        <taxon>Fungi</taxon>
        <taxon>Dikarya</taxon>
        <taxon>Ascomycota</taxon>
        <taxon>Pezizomycotina</taxon>
        <taxon>Sordariomycetes</taxon>
        <taxon>Sordariomycetidae</taxon>
        <taxon>Magnaporthales</taxon>
        <taxon>Pyriculariaceae</taxon>
        <taxon>Pyricularia</taxon>
    </lineage>
</organism>
<evidence type="ECO:0000313" key="2">
    <source>
        <dbReference type="EMBL" id="QBZ62292.1"/>
    </source>
</evidence>
<dbReference type="VEuPathDB" id="FungiDB:M_BR32_EuGene_00027631"/>
<evidence type="ECO:0000256" key="1">
    <source>
        <dbReference type="SAM" id="MobiDB-lite"/>
    </source>
</evidence>
<reference evidence="2 3" key="1">
    <citation type="journal article" date="2019" name="Mol. Biol. Evol.">
        <title>Blast fungal genomes show frequent chromosomal changes, gene gains and losses, and effector gene turnover.</title>
        <authorList>
            <person name="Gomez Luciano L.B."/>
            <person name="Jason Tsai I."/>
            <person name="Chuma I."/>
            <person name="Tosa Y."/>
            <person name="Chen Y.H."/>
            <person name="Li J.Y."/>
            <person name="Li M.Y."/>
            <person name="Jade Lu M.Y."/>
            <person name="Nakayashiki H."/>
            <person name="Li W.H."/>
        </authorList>
    </citation>
    <scope>NUCLEOTIDE SEQUENCE [LARGE SCALE GENOMIC DNA]</scope>
    <source>
        <strain evidence="2">MZ5-1-6</strain>
    </source>
</reference>
<feature type="region of interest" description="Disordered" evidence="1">
    <location>
        <begin position="1"/>
        <end position="60"/>
    </location>
</feature>
<sequence>MSTQSIAIPSGLTDRRDRPSNPAARVSSSSSSSYSSSPRTPQSAQSTPSPSAQKQKKLIHERRPSLLSSAILKEECTVINIGDPEGPPRLVSLTNLVPDQISYTVASQGYIWNPEIFLPSYVDHDYIPLDQRREPVHEITVTDEEINAIFPQ</sequence>
<evidence type="ECO:0000313" key="3">
    <source>
        <dbReference type="Proteomes" id="UP000294847"/>
    </source>
</evidence>